<dbReference type="HOGENOM" id="CLU_3009097_0_0_5"/>
<gene>
    <name evidence="1" type="ORF">METD_I4150</name>
</gene>
<evidence type="ECO:0000313" key="2">
    <source>
        <dbReference type="Proteomes" id="UP000008070"/>
    </source>
</evidence>
<evidence type="ECO:0000313" key="1">
    <source>
        <dbReference type="EMBL" id="CAX25783.1"/>
    </source>
</evidence>
<dbReference type="PROSITE" id="PS51257">
    <property type="entry name" value="PROKAR_LIPOPROTEIN"/>
    <property type="match status" value="1"/>
</dbReference>
<protein>
    <submittedName>
        <fullName evidence="1">Uncharacterized protein</fullName>
    </submittedName>
</protein>
<dbReference type="Proteomes" id="UP000008070">
    <property type="component" value="Chromosome"/>
</dbReference>
<dbReference type="KEGG" id="mdi:METDI4150"/>
<accession>C7CDM1</accession>
<dbReference type="EMBL" id="FP103042">
    <property type="protein sequence ID" value="CAX25783.1"/>
    <property type="molecule type" value="Genomic_DNA"/>
</dbReference>
<organism evidence="1 2">
    <name type="scientific">Methylorubrum extorquens (strain DSM 6343 / CIP 106787 / DM4)</name>
    <name type="common">Methylobacterium extorquens</name>
    <dbReference type="NCBI Taxonomy" id="661410"/>
    <lineage>
        <taxon>Bacteria</taxon>
        <taxon>Pseudomonadati</taxon>
        <taxon>Pseudomonadota</taxon>
        <taxon>Alphaproteobacteria</taxon>
        <taxon>Hyphomicrobiales</taxon>
        <taxon>Methylobacteriaceae</taxon>
        <taxon>Methylorubrum</taxon>
    </lineage>
</organism>
<sequence length="56" mass="5846">MRSHLDELFRSYVSVFRSDPAACGLLSAAGACAVRAAPADQGAAQPKIPNDDASRI</sequence>
<dbReference type="AlphaFoldDB" id="C7CDM1"/>
<proteinExistence type="predicted"/>
<name>C7CDM1_METED</name>
<reference evidence="2" key="1">
    <citation type="journal article" date="2009" name="PLoS ONE">
        <title>Methylobacterium genome sequences: a reference blueprint to investigate microbial metabolism of C1 compounds from natural and industrial sources.</title>
        <authorList>
            <person name="Vuilleumier S."/>
            <person name="Chistoserdova L."/>
            <person name="Lee M.-C."/>
            <person name="Bringel F."/>
            <person name="Lajus A."/>
            <person name="Zhou Y."/>
            <person name="Gourion B."/>
            <person name="Barbe V."/>
            <person name="Chang J."/>
            <person name="Cruveiller S."/>
            <person name="Dossat C."/>
            <person name="Gillett W."/>
            <person name="Gruffaz C."/>
            <person name="Haugen E."/>
            <person name="Hourcade E."/>
            <person name="Levy R."/>
            <person name="Mangenot S."/>
            <person name="Muller E."/>
            <person name="Nadalig T."/>
            <person name="Pagni M."/>
            <person name="Penny C."/>
            <person name="Peyraud R."/>
            <person name="Robinson D.G."/>
            <person name="Roche D."/>
            <person name="Rouy Z."/>
            <person name="Saenampechek C."/>
            <person name="Salvignol G."/>
            <person name="Vallenet D."/>
            <person name="Wu Z."/>
            <person name="Marx C.J."/>
            <person name="Vorholt J.A."/>
            <person name="Olson M.V."/>
            <person name="Kaul R."/>
            <person name="Weissenbach J."/>
            <person name="Medigue C."/>
            <person name="Lidstrom M.E."/>
        </authorList>
    </citation>
    <scope>NUCLEOTIDE SEQUENCE [LARGE SCALE GENOMIC DNA]</scope>
    <source>
        <strain evidence="2">DSM 6343 / CIP 106787 / DM4</strain>
    </source>
</reference>